<comment type="subcellular location">
    <subcellularLocation>
        <location evidence="1">Secreted</location>
    </subcellularLocation>
</comment>
<dbReference type="Proteomes" id="UP000218231">
    <property type="component" value="Unassembled WGS sequence"/>
</dbReference>
<feature type="signal peptide" evidence="5">
    <location>
        <begin position="1"/>
        <end position="17"/>
    </location>
</feature>
<evidence type="ECO:0000313" key="6">
    <source>
        <dbReference type="EMBL" id="PAV80023.1"/>
    </source>
</evidence>
<name>A0A2A2L1Q7_9BILA</name>
<dbReference type="PANTHER" id="PTHR21700:SF3">
    <property type="entry name" value="TRANSTHYRETIN-LIKE PROTEIN 5"/>
    <property type="match status" value="1"/>
</dbReference>
<comment type="caution">
    <text evidence="6">The sequence shown here is derived from an EMBL/GenBank/DDBJ whole genome shotgun (WGS) entry which is preliminary data.</text>
</comment>
<evidence type="ECO:0000256" key="3">
    <source>
        <dbReference type="ARBA" id="ARBA00022525"/>
    </source>
</evidence>
<keyword evidence="4 5" id="KW-0732">Signal</keyword>
<comment type="similarity">
    <text evidence="2">Belongs to the nematode transthyretin-like family.</text>
</comment>
<keyword evidence="7" id="KW-1185">Reference proteome</keyword>
<gene>
    <name evidence="6" type="ORF">WR25_23000</name>
</gene>
<dbReference type="STRING" id="2018661.A0A2A2L1Q7"/>
<evidence type="ECO:0000256" key="1">
    <source>
        <dbReference type="ARBA" id="ARBA00004613"/>
    </source>
</evidence>
<keyword evidence="3" id="KW-0964">Secreted</keyword>
<dbReference type="OrthoDB" id="5849824at2759"/>
<evidence type="ECO:0000256" key="4">
    <source>
        <dbReference type="ARBA" id="ARBA00022729"/>
    </source>
</evidence>
<evidence type="ECO:0000256" key="5">
    <source>
        <dbReference type="SAM" id="SignalP"/>
    </source>
</evidence>
<dbReference type="InterPro" id="IPR038479">
    <property type="entry name" value="Transthyretin-like_sf"/>
</dbReference>
<dbReference type="GO" id="GO:0009986">
    <property type="term" value="C:cell surface"/>
    <property type="evidence" value="ECO:0007669"/>
    <property type="project" value="InterPro"/>
</dbReference>
<evidence type="ECO:0000256" key="2">
    <source>
        <dbReference type="ARBA" id="ARBA00010112"/>
    </source>
</evidence>
<protein>
    <recommendedName>
        <fullName evidence="8">Transthyretin/hydroxyisourate hydrolase domain-containing protein</fullName>
    </recommendedName>
</protein>
<dbReference type="InterPro" id="IPR001534">
    <property type="entry name" value="Transthyretin-like"/>
</dbReference>
<accession>A0A2A2L1Q7</accession>
<reference evidence="6 7" key="1">
    <citation type="journal article" date="2017" name="Curr. Biol.">
        <title>Genome architecture and evolution of a unichromosomal asexual nematode.</title>
        <authorList>
            <person name="Fradin H."/>
            <person name="Zegar C."/>
            <person name="Gutwein M."/>
            <person name="Lucas J."/>
            <person name="Kovtun M."/>
            <person name="Corcoran D."/>
            <person name="Baugh L.R."/>
            <person name="Kiontke K."/>
            <person name="Gunsalus K."/>
            <person name="Fitch D.H."/>
            <person name="Piano F."/>
        </authorList>
    </citation>
    <scope>NUCLEOTIDE SEQUENCE [LARGE SCALE GENOMIC DNA]</scope>
    <source>
        <strain evidence="6">PF1309</strain>
    </source>
</reference>
<organism evidence="6 7">
    <name type="scientific">Diploscapter pachys</name>
    <dbReference type="NCBI Taxonomy" id="2018661"/>
    <lineage>
        <taxon>Eukaryota</taxon>
        <taxon>Metazoa</taxon>
        <taxon>Ecdysozoa</taxon>
        <taxon>Nematoda</taxon>
        <taxon>Chromadorea</taxon>
        <taxon>Rhabditida</taxon>
        <taxon>Rhabditina</taxon>
        <taxon>Rhabditomorpha</taxon>
        <taxon>Rhabditoidea</taxon>
        <taxon>Rhabditidae</taxon>
        <taxon>Diploscapter</taxon>
    </lineage>
</organism>
<dbReference type="AlphaFoldDB" id="A0A2A2L1Q7"/>
<dbReference type="EMBL" id="LIAE01007324">
    <property type="protein sequence ID" value="PAV80023.1"/>
    <property type="molecule type" value="Genomic_DNA"/>
</dbReference>
<evidence type="ECO:0008006" key="8">
    <source>
        <dbReference type="Google" id="ProtNLM"/>
    </source>
</evidence>
<feature type="chain" id="PRO_5012042106" description="Transthyretin/hydroxyisourate hydrolase domain-containing protein" evidence="5">
    <location>
        <begin position="18"/>
        <end position="103"/>
    </location>
</feature>
<dbReference type="GO" id="GO:0005576">
    <property type="term" value="C:extracellular region"/>
    <property type="evidence" value="ECO:0007669"/>
    <property type="project" value="UniProtKB-SubCell"/>
</dbReference>
<dbReference type="PANTHER" id="PTHR21700">
    <property type="entry name" value="TRANSTHYRETIN-LIKE FAMILY PROTEIN-RELATED"/>
    <property type="match status" value="1"/>
</dbReference>
<evidence type="ECO:0000313" key="7">
    <source>
        <dbReference type="Proteomes" id="UP000218231"/>
    </source>
</evidence>
<proteinExistence type="inferred from homology"/>
<dbReference type="Pfam" id="PF01060">
    <property type="entry name" value="TTR-52"/>
    <property type="match status" value="1"/>
</dbReference>
<dbReference type="Gene3D" id="2.60.40.3330">
    <property type="match status" value="1"/>
</dbReference>
<sequence>MIKLCFLLLALASVATGLIGRTQSSGVRGVLVCDGKPAAGVTVKLWDDDRGIDSDDLLAAGKTNSMGQFELQGHTDEAPKKIYDAGTIQLAGIYPKESRDCLH</sequence>